<dbReference type="PANTHER" id="PTHR44835">
    <property type="entry name" value="UDP-N-ACETYLGLUCOSAMINE--PEPTIDE N-ACETYLGLUCOSAMINYLTRANSFERASE SPINDLY-RELATED"/>
    <property type="match status" value="1"/>
</dbReference>
<comment type="similarity">
    <text evidence="2">Belongs to the glycosyltransferase 41 family. O-GlcNAc transferase subfamily.</text>
</comment>
<dbReference type="AlphaFoldDB" id="A0A4R6DVN8"/>
<accession>A0A4R6DVN8</accession>
<feature type="domain" description="O-GlcNAc transferase C-terminal" evidence="8">
    <location>
        <begin position="273"/>
        <end position="421"/>
    </location>
</feature>
<keyword evidence="5 9" id="KW-0808">Transferase</keyword>
<keyword evidence="10" id="KW-1185">Reference proteome</keyword>
<feature type="domain" description="O-GlcNAc transferase C-terminal" evidence="8">
    <location>
        <begin position="443"/>
        <end position="625"/>
    </location>
</feature>
<evidence type="ECO:0000256" key="6">
    <source>
        <dbReference type="ARBA" id="ARBA00022737"/>
    </source>
</evidence>
<comment type="caution">
    <text evidence="9">The sequence shown here is derived from an EMBL/GenBank/DDBJ whole genome shotgun (WGS) entry which is preliminary data.</text>
</comment>
<dbReference type="SUPFAM" id="SSF48452">
    <property type="entry name" value="TPR-like"/>
    <property type="match status" value="1"/>
</dbReference>
<dbReference type="GO" id="GO:0097363">
    <property type="term" value="F:protein O-acetylglucosaminyltransferase activity"/>
    <property type="evidence" value="ECO:0007669"/>
    <property type="project" value="UniProtKB-EC"/>
</dbReference>
<evidence type="ECO:0000256" key="3">
    <source>
        <dbReference type="ARBA" id="ARBA00011970"/>
    </source>
</evidence>
<dbReference type="InterPro" id="IPR051939">
    <property type="entry name" value="Glycosyltr_41/O-GlcNAc_trsf"/>
</dbReference>
<evidence type="ECO:0000313" key="10">
    <source>
        <dbReference type="Proteomes" id="UP000295129"/>
    </source>
</evidence>
<dbReference type="Gene3D" id="3.40.50.2000">
    <property type="entry name" value="Glycogen Phosphorylase B"/>
    <property type="match status" value="1"/>
</dbReference>
<dbReference type="Gene3D" id="3.40.50.11380">
    <property type="match status" value="1"/>
</dbReference>
<dbReference type="InterPro" id="IPR019734">
    <property type="entry name" value="TPR_rpt"/>
</dbReference>
<dbReference type="PANTHER" id="PTHR44835:SF1">
    <property type="entry name" value="PROTEIN O-GLCNAC TRANSFERASE"/>
    <property type="match status" value="1"/>
</dbReference>
<keyword evidence="4" id="KW-0328">Glycosyltransferase</keyword>
<evidence type="ECO:0000259" key="8">
    <source>
        <dbReference type="Pfam" id="PF13844"/>
    </source>
</evidence>
<dbReference type="EC" id="2.4.1.255" evidence="3"/>
<evidence type="ECO:0000256" key="2">
    <source>
        <dbReference type="ARBA" id="ARBA00005386"/>
    </source>
</evidence>
<proteinExistence type="inferred from homology"/>
<dbReference type="Pfam" id="PF13844">
    <property type="entry name" value="Glyco_transf_41"/>
    <property type="match status" value="2"/>
</dbReference>
<evidence type="ECO:0000256" key="7">
    <source>
        <dbReference type="ARBA" id="ARBA00022803"/>
    </source>
</evidence>
<dbReference type="InterPro" id="IPR011990">
    <property type="entry name" value="TPR-like_helical_dom_sf"/>
</dbReference>
<dbReference type="EMBL" id="SNVV01000015">
    <property type="protein sequence ID" value="TDN48388.1"/>
    <property type="molecule type" value="Genomic_DNA"/>
</dbReference>
<evidence type="ECO:0000256" key="5">
    <source>
        <dbReference type="ARBA" id="ARBA00022679"/>
    </source>
</evidence>
<dbReference type="SMART" id="SM00028">
    <property type="entry name" value="TPR"/>
    <property type="match status" value="4"/>
</dbReference>
<keyword evidence="6" id="KW-0677">Repeat</keyword>
<evidence type="ECO:0000256" key="1">
    <source>
        <dbReference type="ARBA" id="ARBA00004922"/>
    </source>
</evidence>
<comment type="pathway">
    <text evidence="1">Protein modification; protein glycosylation.</text>
</comment>
<dbReference type="Proteomes" id="UP000295129">
    <property type="component" value="Unassembled WGS sequence"/>
</dbReference>
<dbReference type="Gene3D" id="1.25.40.10">
    <property type="entry name" value="Tetratricopeptide repeat domain"/>
    <property type="match status" value="1"/>
</dbReference>
<evidence type="ECO:0000313" key="9">
    <source>
        <dbReference type="EMBL" id="TDN48388.1"/>
    </source>
</evidence>
<dbReference type="RefSeq" id="WP_133593506.1">
    <property type="nucleotide sequence ID" value="NZ_SNVV01000015.1"/>
</dbReference>
<reference evidence="9 10" key="1">
    <citation type="submission" date="2019-03" db="EMBL/GenBank/DDBJ databases">
        <title>Genomic Encyclopedia of Type Strains, Phase IV (KMG-IV): sequencing the most valuable type-strain genomes for metagenomic binning, comparative biology and taxonomic classification.</title>
        <authorList>
            <person name="Goeker M."/>
        </authorList>
    </citation>
    <scope>NUCLEOTIDE SEQUENCE [LARGE SCALE GENOMIC DNA]</scope>
    <source>
        <strain evidence="9 10">DSM 12121</strain>
    </source>
</reference>
<protein>
    <recommendedName>
        <fullName evidence="3">protein O-GlcNAc transferase</fullName>
        <ecNumber evidence="3">2.4.1.255</ecNumber>
    </recommendedName>
</protein>
<dbReference type="OrthoDB" id="101857at2"/>
<gene>
    <name evidence="9" type="ORF">C7389_11554</name>
</gene>
<sequence length="644" mass="69951">MTLIDLYRAGRLHGLVEEARKVLQRDPAFGFAWKILGVALQSLGLPALAELERAAALLPGDAGAHANLCDGYREAGRLDDALRSGRQAVALAPALAEAHINLSAALHAAGQYEDAELHARIAVPLSPGDLAARVNLGNALREQGRLAEAIGAYRQGLQALSGQPAPQMGQPDLPMGQPNLPMGQPNLPMGQPNLPMGQPKLLIGLGIALMRNVELDAAAGCFRAAAQSPADALEAQGNLLFLLNYTQVAPQTVIAETRRYCELLQARIPPRTHWRRDSDPERPLTIGLVSGDFCAHPVGYFLESVLAALAGNECRLLAYRTRRRDDAVWARLRPAFAEVIEAAGLSDEALANRVEQDGVDILVDLAGHTAHGRPGVFARKPAPVQHAWLGYFASTGNPQIDYLLCDAHVLPPAEEPLYVEKPWRLPDFALCFTPPQEEVVPAMPEGGVTFGCFNNLAKLNDAVLDCWSQLLKEMPEAKLLLKARALAQEPARAVIVERFARRGVAASRLLLEGPAPRYDYLEAYRRVHVMLDPFPFPGGTTTVEGLWMGVPHVTLKGDRWISHQGEMLLRGVGHPEWIAADGEAYRALARGLATDQARLAALRQNLRAELLASPLCDAPRYAANLQAAWRGMWRQRCAEQGARA</sequence>
<dbReference type="InterPro" id="IPR029489">
    <property type="entry name" value="OGT/SEC/SPY_C"/>
</dbReference>
<dbReference type="SUPFAM" id="SSF53756">
    <property type="entry name" value="UDP-Glycosyltransferase/glycogen phosphorylase"/>
    <property type="match status" value="1"/>
</dbReference>
<name>A0A4R6DVN8_9RHOO</name>
<evidence type="ECO:0000256" key="4">
    <source>
        <dbReference type="ARBA" id="ARBA00022676"/>
    </source>
</evidence>
<organism evidence="9 10">
    <name type="scientific">Azoarcus indigens</name>
    <dbReference type="NCBI Taxonomy" id="29545"/>
    <lineage>
        <taxon>Bacteria</taxon>
        <taxon>Pseudomonadati</taxon>
        <taxon>Pseudomonadota</taxon>
        <taxon>Betaproteobacteria</taxon>
        <taxon>Rhodocyclales</taxon>
        <taxon>Zoogloeaceae</taxon>
        <taxon>Azoarcus</taxon>
    </lineage>
</organism>
<keyword evidence="7" id="KW-0802">TPR repeat</keyword>